<dbReference type="Proteomes" id="UP000054304">
    <property type="component" value="Unassembled WGS sequence"/>
</dbReference>
<proteinExistence type="predicted"/>
<feature type="region of interest" description="Disordered" evidence="2">
    <location>
        <begin position="239"/>
        <end position="286"/>
    </location>
</feature>
<keyword evidence="1" id="KW-0175">Coiled coil</keyword>
<feature type="region of interest" description="Disordered" evidence="2">
    <location>
        <begin position="1"/>
        <end position="35"/>
    </location>
</feature>
<organism evidence="3 4">
    <name type="scientific">Lachancea lanzarotensis</name>
    <dbReference type="NCBI Taxonomy" id="1245769"/>
    <lineage>
        <taxon>Eukaryota</taxon>
        <taxon>Fungi</taxon>
        <taxon>Dikarya</taxon>
        <taxon>Ascomycota</taxon>
        <taxon>Saccharomycotina</taxon>
        <taxon>Saccharomycetes</taxon>
        <taxon>Saccharomycetales</taxon>
        <taxon>Saccharomycetaceae</taxon>
        <taxon>Lachancea</taxon>
    </lineage>
</organism>
<keyword evidence="4" id="KW-1185">Reference proteome</keyword>
<protein>
    <submittedName>
        <fullName evidence="3">LALA0S09e01002g1_1</fullName>
    </submittedName>
</protein>
<evidence type="ECO:0000256" key="2">
    <source>
        <dbReference type="SAM" id="MobiDB-lite"/>
    </source>
</evidence>
<feature type="compositionally biased region" description="Acidic residues" evidence="2">
    <location>
        <begin position="267"/>
        <end position="286"/>
    </location>
</feature>
<feature type="compositionally biased region" description="Polar residues" evidence="2">
    <location>
        <begin position="13"/>
        <end position="23"/>
    </location>
</feature>
<dbReference type="HOGENOM" id="CLU_973398_0_0_1"/>
<dbReference type="EMBL" id="LN736368">
    <property type="protein sequence ID" value="CEP63721.1"/>
    <property type="molecule type" value="Genomic_DNA"/>
</dbReference>
<gene>
    <name evidence="3" type="ORF">LALA0_S09e01002g</name>
</gene>
<evidence type="ECO:0000313" key="4">
    <source>
        <dbReference type="Proteomes" id="UP000054304"/>
    </source>
</evidence>
<dbReference type="STRING" id="1245769.A0A0C7MV05"/>
<reference evidence="3 4" key="1">
    <citation type="submission" date="2014-12" db="EMBL/GenBank/DDBJ databases">
        <authorList>
            <person name="Neuveglise Cecile"/>
        </authorList>
    </citation>
    <scope>NUCLEOTIDE SEQUENCE [LARGE SCALE GENOMIC DNA]</scope>
    <source>
        <strain evidence="3 4">CBS 12615</strain>
    </source>
</reference>
<accession>A0A0C7MV05</accession>
<dbReference type="RefSeq" id="XP_022629933.1">
    <property type="nucleotide sequence ID" value="XM_022770609.1"/>
</dbReference>
<evidence type="ECO:0000256" key="1">
    <source>
        <dbReference type="SAM" id="Coils"/>
    </source>
</evidence>
<dbReference type="OrthoDB" id="4069891at2759"/>
<name>A0A0C7MV05_9SACH</name>
<feature type="compositionally biased region" description="Basic and acidic residues" evidence="2">
    <location>
        <begin position="24"/>
        <end position="35"/>
    </location>
</feature>
<dbReference type="GeneID" id="34687239"/>
<evidence type="ECO:0000313" key="3">
    <source>
        <dbReference type="EMBL" id="CEP63721.1"/>
    </source>
</evidence>
<sequence length="286" mass="32004">MSKNGGDCVVSGLENTKQSFNTHSTEKEPPRSKLGYEDDISEIVVGIKRLLAGHDNLNAQVQRMDSKVAQTQIDLEGLVSRSANNNKHLQHLLLSKKEVQKRGDVVQENSKSFTAAENGGESFLEVQRLRQELDLYKQQNGQLMELNTQISQKQAIVSELETQHRLVVARLTEAQREFEILRQDHKILVEQLDHALLEKCKAVENNLAISGAAFMPSKASVSTALPMTKMNRITSMLRQKQPNGRRVVSLNVADSMRSDEPSNNSDDNGEEDKPEEDNAENDAEDD</sequence>
<dbReference type="AlphaFoldDB" id="A0A0C7MV05"/>
<feature type="coiled-coil region" evidence="1">
    <location>
        <begin position="126"/>
        <end position="191"/>
    </location>
</feature>